<dbReference type="EMBL" id="FOJB01000001">
    <property type="protein sequence ID" value="SEW12012.1"/>
    <property type="molecule type" value="Genomic_DNA"/>
</dbReference>
<evidence type="ECO:0000313" key="2">
    <source>
        <dbReference type="Proteomes" id="UP000199650"/>
    </source>
</evidence>
<gene>
    <name evidence="1" type="ORF">SAMN05444851_1540</name>
</gene>
<protein>
    <submittedName>
        <fullName evidence="1">Uncharacterized protein</fullName>
    </submittedName>
</protein>
<dbReference type="AlphaFoldDB" id="A0A1I0PC69"/>
<proteinExistence type="predicted"/>
<name>A0A1I0PC69_9RHOB</name>
<dbReference type="Proteomes" id="UP000199650">
    <property type="component" value="Unassembled WGS sequence"/>
</dbReference>
<keyword evidence="2" id="KW-1185">Reference proteome</keyword>
<accession>A0A1I0PC69</accession>
<evidence type="ECO:0000313" key="1">
    <source>
        <dbReference type="EMBL" id="SEW12012.1"/>
    </source>
</evidence>
<organism evidence="1 2">
    <name type="scientific">Aliiroseovarius sediminilitoris</name>
    <dbReference type="NCBI Taxonomy" id="1173584"/>
    <lineage>
        <taxon>Bacteria</taxon>
        <taxon>Pseudomonadati</taxon>
        <taxon>Pseudomonadota</taxon>
        <taxon>Alphaproteobacteria</taxon>
        <taxon>Rhodobacterales</taxon>
        <taxon>Paracoccaceae</taxon>
        <taxon>Aliiroseovarius</taxon>
    </lineage>
</organism>
<reference evidence="1 2" key="1">
    <citation type="submission" date="2016-10" db="EMBL/GenBank/DDBJ databases">
        <authorList>
            <person name="de Groot N.N."/>
        </authorList>
    </citation>
    <scope>NUCLEOTIDE SEQUENCE [LARGE SCALE GENOMIC DNA]</scope>
    <source>
        <strain evidence="1 2">DSM 29439</strain>
    </source>
</reference>
<sequence>MADMDLSRFDTTRLIAVLQEIRLTMELNQTDDIRKDALR</sequence>